<sequence length="236" mass="26211">MFELFSYGDTGWGDEILRGLAITVQLAIVTLPVGLLLGFLAAFASMSRLGPLRFLGFGYTTIMRGLPEILTLFVVYNGVGLLLNMALRWWNPERGATDFSPFAAGVIALGMVFGAFAGEVLRGAFQSLDKGQTEAGRAIGMTQGQIFRRIQLPQLWRFALPGLGNLWINMLKDTALVSVIALDDLMRMTKVAVGVTKQPFTFYLLACLIYWVMCVLSELVLYWMERRANRGIRRAV</sequence>
<feature type="transmembrane region" description="Helical" evidence="9">
    <location>
        <begin position="158"/>
        <end position="182"/>
    </location>
</feature>
<dbReference type="PANTHER" id="PTHR30133">
    <property type="entry name" value="CATIONIC AMINO ACID TRANSPORTER, MEMBRANE COMPONENT"/>
    <property type="match status" value="1"/>
</dbReference>
<dbReference type="EMBL" id="FMJB01000038">
    <property type="protein sequence ID" value="SCM66716.1"/>
    <property type="molecule type" value="Genomic_DNA"/>
</dbReference>
<dbReference type="AlphaFoldDB" id="A0A1M4N0Y9"/>
<keyword evidence="3 9" id="KW-0813">Transport</keyword>
<dbReference type="RefSeq" id="WP_072704670.1">
    <property type="nucleotide sequence ID" value="NZ_FMJB01000038.1"/>
</dbReference>
<dbReference type="PANTHER" id="PTHR30133:SF2">
    <property type="entry name" value="ARGININE ABC TRANSPORTER PERMEASE PROTEIN ARTQ"/>
    <property type="match status" value="1"/>
</dbReference>
<feature type="transmembrane region" description="Helical" evidence="9">
    <location>
        <begin position="20"/>
        <end position="44"/>
    </location>
</feature>
<organism evidence="11 12">
    <name type="scientific">Donghicola eburneus</name>
    <dbReference type="NCBI Taxonomy" id="393278"/>
    <lineage>
        <taxon>Bacteria</taxon>
        <taxon>Pseudomonadati</taxon>
        <taxon>Pseudomonadota</taxon>
        <taxon>Alphaproteobacteria</taxon>
        <taxon>Rhodobacterales</taxon>
        <taxon>Roseobacteraceae</taxon>
        <taxon>Donghicola</taxon>
    </lineage>
</organism>
<keyword evidence="7 9" id="KW-1133">Transmembrane helix</keyword>
<feature type="transmembrane region" description="Helical" evidence="9">
    <location>
        <begin position="99"/>
        <end position="121"/>
    </location>
</feature>
<dbReference type="InterPro" id="IPR035906">
    <property type="entry name" value="MetI-like_sf"/>
</dbReference>
<evidence type="ECO:0000256" key="8">
    <source>
        <dbReference type="ARBA" id="ARBA00023136"/>
    </source>
</evidence>
<evidence type="ECO:0000256" key="9">
    <source>
        <dbReference type="RuleBase" id="RU363032"/>
    </source>
</evidence>
<keyword evidence="8 9" id="KW-0472">Membrane</keyword>
<dbReference type="Gene3D" id="1.10.3720.10">
    <property type="entry name" value="MetI-like"/>
    <property type="match status" value="1"/>
</dbReference>
<dbReference type="InterPro" id="IPR051613">
    <property type="entry name" value="ABC_transp_permease_HisMQ"/>
</dbReference>
<feature type="transmembrane region" description="Helical" evidence="9">
    <location>
        <begin position="202"/>
        <end position="224"/>
    </location>
</feature>
<comment type="similarity">
    <text evidence="2">Belongs to the binding-protein-dependent transport system permease family. HisMQ subfamily.</text>
</comment>
<evidence type="ECO:0000259" key="10">
    <source>
        <dbReference type="PROSITE" id="PS50928"/>
    </source>
</evidence>
<dbReference type="InterPro" id="IPR000515">
    <property type="entry name" value="MetI-like"/>
</dbReference>
<keyword evidence="12" id="KW-1185">Reference proteome</keyword>
<feature type="domain" description="ABC transmembrane type-1" evidence="10">
    <location>
        <begin position="20"/>
        <end position="221"/>
    </location>
</feature>
<protein>
    <submittedName>
        <fullName evidence="11">Amino acid ABC transporter permease</fullName>
    </submittedName>
</protein>
<dbReference type="CDD" id="cd06261">
    <property type="entry name" value="TM_PBP2"/>
    <property type="match status" value="1"/>
</dbReference>
<dbReference type="InterPro" id="IPR010065">
    <property type="entry name" value="AA_ABC_transptr_permease_3TM"/>
</dbReference>
<keyword evidence="6 9" id="KW-0812">Transmembrane</keyword>
<evidence type="ECO:0000256" key="4">
    <source>
        <dbReference type="ARBA" id="ARBA00022475"/>
    </source>
</evidence>
<keyword evidence="4" id="KW-1003">Cell membrane</keyword>
<dbReference type="GO" id="GO:0022857">
    <property type="term" value="F:transmembrane transporter activity"/>
    <property type="evidence" value="ECO:0007669"/>
    <property type="project" value="InterPro"/>
</dbReference>
<dbReference type="SUPFAM" id="SSF161098">
    <property type="entry name" value="MetI-like"/>
    <property type="match status" value="1"/>
</dbReference>
<evidence type="ECO:0000256" key="6">
    <source>
        <dbReference type="ARBA" id="ARBA00022692"/>
    </source>
</evidence>
<reference evidence="12" key="1">
    <citation type="submission" date="2016-09" db="EMBL/GenBank/DDBJ databases">
        <authorList>
            <person name="Wibberg D."/>
        </authorList>
    </citation>
    <scope>NUCLEOTIDE SEQUENCE [LARGE SCALE GENOMIC DNA]</scope>
</reference>
<evidence type="ECO:0000313" key="11">
    <source>
        <dbReference type="EMBL" id="SCM66716.1"/>
    </source>
</evidence>
<evidence type="ECO:0000256" key="1">
    <source>
        <dbReference type="ARBA" id="ARBA00004429"/>
    </source>
</evidence>
<evidence type="ECO:0000256" key="3">
    <source>
        <dbReference type="ARBA" id="ARBA00022448"/>
    </source>
</evidence>
<accession>A0A1M4N0Y9</accession>
<dbReference type="Pfam" id="PF00528">
    <property type="entry name" value="BPD_transp_1"/>
    <property type="match status" value="1"/>
</dbReference>
<evidence type="ECO:0000256" key="2">
    <source>
        <dbReference type="ARBA" id="ARBA00010072"/>
    </source>
</evidence>
<dbReference type="Proteomes" id="UP000184085">
    <property type="component" value="Unassembled WGS sequence"/>
</dbReference>
<dbReference type="PROSITE" id="PS50928">
    <property type="entry name" value="ABC_TM1"/>
    <property type="match status" value="1"/>
</dbReference>
<evidence type="ECO:0000313" key="12">
    <source>
        <dbReference type="Proteomes" id="UP000184085"/>
    </source>
</evidence>
<proteinExistence type="inferred from homology"/>
<evidence type="ECO:0000256" key="7">
    <source>
        <dbReference type="ARBA" id="ARBA00022989"/>
    </source>
</evidence>
<feature type="transmembrane region" description="Helical" evidence="9">
    <location>
        <begin position="65"/>
        <end position="87"/>
    </location>
</feature>
<keyword evidence="5" id="KW-0997">Cell inner membrane</keyword>
<dbReference type="NCBIfam" id="TIGR01726">
    <property type="entry name" value="HEQRo_perm_3TM"/>
    <property type="match status" value="1"/>
</dbReference>
<name>A0A1M4N0Y9_9RHOB</name>
<dbReference type="GeneID" id="72440382"/>
<dbReference type="GO" id="GO:0043190">
    <property type="term" value="C:ATP-binding cassette (ABC) transporter complex"/>
    <property type="evidence" value="ECO:0007669"/>
    <property type="project" value="InterPro"/>
</dbReference>
<evidence type="ECO:0000256" key="5">
    <source>
        <dbReference type="ARBA" id="ARBA00022519"/>
    </source>
</evidence>
<gene>
    <name evidence="11" type="ORF">KARMA_0898</name>
</gene>
<comment type="subcellular location">
    <subcellularLocation>
        <location evidence="1">Cell inner membrane</location>
        <topology evidence="1">Multi-pass membrane protein</topology>
    </subcellularLocation>
    <subcellularLocation>
        <location evidence="9">Cell membrane</location>
        <topology evidence="9">Multi-pass membrane protein</topology>
    </subcellularLocation>
</comment>